<comment type="caution">
    <text evidence="4">The sequence shown here is derived from an EMBL/GenBank/DDBJ whole genome shotgun (WGS) entry which is preliminary data.</text>
</comment>
<dbReference type="InterPro" id="IPR010982">
    <property type="entry name" value="Lambda_DNA-bd_dom_sf"/>
</dbReference>
<organism evidence="4 5">
    <name type="scientific">Terrihabitans rhizophilus</name>
    <dbReference type="NCBI Taxonomy" id="3092662"/>
    <lineage>
        <taxon>Bacteria</taxon>
        <taxon>Pseudomonadati</taxon>
        <taxon>Pseudomonadota</taxon>
        <taxon>Alphaproteobacteria</taxon>
        <taxon>Hyphomicrobiales</taxon>
        <taxon>Terrihabitans</taxon>
    </lineage>
</organism>
<dbReference type="Gene3D" id="1.10.260.40">
    <property type="entry name" value="lambda repressor-like DNA-binding domains"/>
    <property type="match status" value="1"/>
</dbReference>
<protein>
    <submittedName>
        <fullName evidence="4">XRE family transcriptional regulator</fullName>
    </submittedName>
</protein>
<dbReference type="PROSITE" id="PS50943">
    <property type="entry name" value="HTH_CROC1"/>
    <property type="match status" value="1"/>
</dbReference>
<keyword evidence="2" id="KW-0175">Coiled coil</keyword>
<dbReference type="InterPro" id="IPR001387">
    <property type="entry name" value="Cro/C1-type_HTH"/>
</dbReference>
<evidence type="ECO:0000256" key="2">
    <source>
        <dbReference type="SAM" id="Coils"/>
    </source>
</evidence>
<evidence type="ECO:0000256" key="1">
    <source>
        <dbReference type="ARBA" id="ARBA00007227"/>
    </source>
</evidence>
<dbReference type="PANTHER" id="PTHR43236">
    <property type="entry name" value="ANTITOXIN HIGA1"/>
    <property type="match status" value="1"/>
</dbReference>
<dbReference type="SUPFAM" id="SSF47413">
    <property type="entry name" value="lambda repressor-like DNA-binding domains"/>
    <property type="match status" value="1"/>
</dbReference>
<dbReference type="CDD" id="cd00093">
    <property type="entry name" value="HTH_XRE"/>
    <property type="match status" value="1"/>
</dbReference>
<evidence type="ECO:0000313" key="4">
    <source>
        <dbReference type="EMBL" id="MDX6807062.1"/>
    </source>
</evidence>
<dbReference type="PANTHER" id="PTHR43236:SF1">
    <property type="entry name" value="BLL7220 PROTEIN"/>
    <property type="match status" value="1"/>
</dbReference>
<dbReference type="Pfam" id="PF06114">
    <property type="entry name" value="Peptidase_M78"/>
    <property type="match status" value="1"/>
</dbReference>
<dbReference type="Proteomes" id="UP001274321">
    <property type="component" value="Unassembled WGS sequence"/>
</dbReference>
<dbReference type="Pfam" id="PF01381">
    <property type="entry name" value="HTH_3"/>
    <property type="match status" value="1"/>
</dbReference>
<dbReference type="InterPro" id="IPR010359">
    <property type="entry name" value="IrrE_HExxH"/>
</dbReference>
<comment type="similarity">
    <text evidence="1">Belongs to the short-chain fatty acyl-CoA assimilation regulator (ScfR) family.</text>
</comment>
<evidence type="ECO:0000259" key="3">
    <source>
        <dbReference type="PROSITE" id="PS50943"/>
    </source>
</evidence>
<dbReference type="RefSeq" id="WP_319845184.1">
    <property type="nucleotide sequence ID" value="NZ_JAXAFJ010000008.1"/>
</dbReference>
<sequence length="430" mass="48103">MFADQLILNEREAARGRAFVVRAKEVSSGRAAIDAAAAGVSPQVIERHRKAVDTLEQKAAAALRLYEKLKAGVLDESLDRFRRDPGIMLVFARISRGLSQAELADRLGLKEQQIQRYEAERYRSISLSNYRKVANALGVEFTATIRSESFLWSRDVGAEKVPISKSDMSRTLAHAKDNNWISVPDDDDGGAALFAYIKRPERLLASPALLRTGLNPLDITNDLSLSAWRARIVDLAEDRLKSSSKNLPDFDPLEISWLVELARSSANQDGLKTVSQILQDHGIVFLVEPHVAGTRLDGAAIMLRTHPVIAMTLRHDRLDYFWFTLFHELAHVFLHSSSGLAAGFFDDLEAGLTDELEQEANEFAGSLLVPPERWRISPARISKDRDTIIDFAKQIGVHPAIVFGKIRHDRRNYKLFTKEVGAGAVRRQFL</sequence>
<keyword evidence="5" id="KW-1185">Reference proteome</keyword>
<gene>
    <name evidence="4" type="ORF">SCD90_13400</name>
</gene>
<accession>A0ABU4RQG8</accession>
<dbReference type="EMBL" id="JAXAFJ010000008">
    <property type="protein sequence ID" value="MDX6807062.1"/>
    <property type="molecule type" value="Genomic_DNA"/>
</dbReference>
<proteinExistence type="inferred from homology"/>
<name>A0ABU4RQG8_9HYPH</name>
<dbReference type="SMART" id="SM00530">
    <property type="entry name" value="HTH_XRE"/>
    <property type="match status" value="1"/>
</dbReference>
<dbReference type="Gene3D" id="1.10.10.2910">
    <property type="match status" value="1"/>
</dbReference>
<feature type="coiled-coil region" evidence="2">
    <location>
        <begin position="45"/>
        <end position="72"/>
    </location>
</feature>
<evidence type="ECO:0000313" key="5">
    <source>
        <dbReference type="Proteomes" id="UP001274321"/>
    </source>
</evidence>
<reference evidence="4 5" key="1">
    <citation type="submission" date="2023-11" db="EMBL/GenBank/DDBJ databases">
        <authorList>
            <person name="Bao R."/>
        </authorList>
    </citation>
    <scope>NUCLEOTIDE SEQUENCE [LARGE SCALE GENOMIC DNA]</scope>
    <source>
        <strain evidence="4 5">PJ23</strain>
    </source>
</reference>
<feature type="domain" description="HTH cro/C1-type" evidence="3">
    <location>
        <begin position="89"/>
        <end position="146"/>
    </location>
</feature>
<dbReference type="InterPro" id="IPR052345">
    <property type="entry name" value="Rad_response_metalloprotease"/>
</dbReference>